<accession>A0A2P2NCM8</accession>
<organism evidence="1">
    <name type="scientific">Rhizophora mucronata</name>
    <name type="common">Asiatic mangrove</name>
    <dbReference type="NCBI Taxonomy" id="61149"/>
    <lineage>
        <taxon>Eukaryota</taxon>
        <taxon>Viridiplantae</taxon>
        <taxon>Streptophyta</taxon>
        <taxon>Embryophyta</taxon>
        <taxon>Tracheophyta</taxon>
        <taxon>Spermatophyta</taxon>
        <taxon>Magnoliopsida</taxon>
        <taxon>eudicotyledons</taxon>
        <taxon>Gunneridae</taxon>
        <taxon>Pentapetalae</taxon>
        <taxon>rosids</taxon>
        <taxon>fabids</taxon>
        <taxon>Malpighiales</taxon>
        <taxon>Rhizophoraceae</taxon>
        <taxon>Rhizophora</taxon>
    </lineage>
</organism>
<sequence length="36" mass="4295">MTFSEKKVKINVYFLVRFNDVKVSCARNTLQDRAWS</sequence>
<proteinExistence type="predicted"/>
<protein>
    <submittedName>
        <fullName evidence="1">Uncharacterized protein</fullName>
    </submittedName>
</protein>
<evidence type="ECO:0000313" key="1">
    <source>
        <dbReference type="EMBL" id="MBX40190.1"/>
    </source>
</evidence>
<reference evidence="1" key="1">
    <citation type="submission" date="2018-02" db="EMBL/GenBank/DDBJ databases">
        <title>Rhizophora mucronata_Transcriptome.</title>
        <authorList>
            <person name="Meera S.P."/>
            <person name="Sreeshan A."/>
            <person name="Augustine A."/>
        </authorList>
    </citation>
    <scope>NUCLEOTIDE SEQUENCE</scope>
    <source>
        <tissue evidence="1">Leaf</tissue>
    </source>
</reference>
<dbReference type="AlphaFoldDB" id="A0A2P2NCM8"/>
<name>A0A2P2NCM8_RHIMU</name>
<dbReference type="EMBL" id="GGEC01059706">
    <property type="protein sequence ID" value="MBX40190.1"/>
    <property type="molecule type" value="Transcribed_RNA"/>
</dbReference>